<dbReference type="Pfam" id="PF00172">
    <property type="entry name" value="Zn_clus"/>
    <property type="match status" value="1"/>
</dbReference>
<protein>
    <recommendedName>
        <fullName evidence="2">Zn(2)-C6 fungal-type domain-containing protein</fullName>
    </recommendedName>
</protein>
<evidence type="ECO:0000259" key="2">
    <source>
        <dbReference type="PROSITE" id="PS50048"/>
    </source>
</evidence>
<dbReference type="InterPro" id="IPR036864">
    <property type="entry name" value="Zn2-C6_fun-type_DNA-bd_sf"/>
</dbReference>
<gene>
    <name evidence="3" type="ORF">F5878DRAFT_413015</name>
</gene>
<name>A0AA38U825_9AGAR</name>
<dbReference type="EMBL" id="MU806727">
    <property type="protein sequence ID" value="KAJ3833295.1"/>
    <property type="molecule type" value="Genomic_DNA"/>
</dbReference>
<dbReference type="PROSITE" id="PS50048">
    <property type="entry name" value="ZN2_CY6_FUNGAL_2"/>
    <property type="match status" value="1"/>
</dbReference>
<dbReference type="Proteomes" id="UP001163846">
    <property type="component" value="Unassembled WGS sequence"/>
</dbReference>
<evidence type="ECO:0000256" key="1">
    <source>
        <dbReference type="SAM" id="MobiDB-lite"/>
    </source>
</evidence>
<dbReference type="Gene3D" id="4.10.240.10">
    <property type="entry name" value="Zn(2)-C6 fungal-type DNA-binding domain"/>
    <property type="match status" value="1"/>
</dbReference>
<proteinExistence type="predicted"/>
<dbReference type="AlphaFoldDB" id="A0AA38U825"/>
<dbReference type="SMART" id="SM00066">
    <property type="entry name" value="GAL4"/>
    <property type="match status" value="1"/>
</dbReference>
<feature type="compositionally biased region" description="Polar residues" evidence="1">
    <location>
        <begin position="149"/>
        <end position="162"/>
    </location>
</feature>
<reference evidence="3" key="1">
    <citation type="submission" date="2022-08" db="EMBL/GenBank/DDBJ databases">
        <authorList>
            <consortium name="DOE Joint Genome Institute"/>
            <person name="Min B."/>
            <person name="Riley R."/>
            <person name="Sierra-Patev S."/>
            <person name="Naranjo-Ortiz M."/>
            <person name="Looney B."/>
            <person name="Konkel Z."/>
            <person name="Slot J.C."/>
            <person name="Sakamoto Y."/>
            <person name="Steenwyk J.L."/>
            <person name="Rokas A."/>
            <person name="Carro J."/>
            <person name="Camarero S."/>
            <person name="Ferreira P."/>
            <person name="Molpeceres G."/>
            <person name="Ruiz-Duenas F.J."/>
            <person name="Serrano A."/>
            <person name="Henrissat B."/>
            <person name="Drula E."/>
            <person name="Hughes K.W."/>
            <person name="Mata J.L."/>
            <person name="Ishikawa N.K."/>
            <person name="Vargas-Isla R."/>
            <person name="Ushijima S."/>
            <person name="Smith C.A."/>
            <person name="Ahrendt S."/>
            <person name="Andreopoulos W."/>
            <person name="He G."/>
            <person name="Labutti K."/>
            <person name="Lipzen A."/>
            <person name="Ng V."/>
            <person name="Sandor L."/>
            <person name="Barry K."/>
            <person name="Martinez A.T."/>
            <person name="Xiao Y."/>
            <person name="Gibbons J.G."/>
            <person name="Terashima K."/>
            <person name="Hibbett D.S."/>
            <person name="Grigoriev I.V."/>
        </authorList>
    </citation>
    <scope>NUCLEOTIDE SEQUENCE</scope>
    <source>
        <strain evidence="3">TFB9207</strain>
    </source>
</reference>
<feature type="region of interest" description="Disordered" evidence="1">
    <location>
        <begin position="140"/>
        <end position="162"/>
    </location>
</feature>
<comment type="caution">
    <text evidence="3">The sequence shown here is derived from an EMBL/GenBank/DDBJ whole genome shotgun (WGS) entry which is preliminary data.</text>
</comment>
<organism evidence="3 4">
    <name type="scientific">Lentinula raphanica</name>
    <dbReference type="NCBI Taxonomy" id="153919"/>
    <lineage>
        <taxon>Eukaryota</taxon>
        <taxon>Fungi</taxon>
        <taxon>Dikarya</taxon>
        <taxon>Basidiomycota</taxon>
        <taxon>Agaricomycotina</taxon>
        <taxon>Agaricomycetes</taxon>
        <taxon>Agaricomycetidae</taxon>
        <taxon>Agaricales</taxon>
        <taxon>Marasmiineae</taxon>
        <taxon>Omphalotaceae</taxon>
        <taxon>Lentinula</taxon>
    </lineage>
</organism>
<dbReference type="PROSITE" id="PS00463">
    <property type="entry name" value="ZN2_CY6_FUNGAL_1"/>
    <property type="match status" value="1"/>
</dbReference>
<sequence length="162" mass="17835">MHDVELIWSERIKLTNTTSEPSTLGLGYHGNRALMDPKELSTLVNASHSTLPKPATKTTRTKNQIRMACTFCRARKIACSPGDPDVENGPCNQCQKRGQKCVPYSTRDSSHGGQDHIGIKEAVVDAGVKMAMMSIDPRISSDNIKENDSYVSSSKWEPLNES</sequence>
<accession>A0AA38U825</accession>
<dbReference type="GO" id="GO:0000981">
    <property type="term" value="F:DNA-binding transcription factor activity, RNA polymerase II-specific"/>
    <property type="evidence" value="ECO:0007669"/>
    <property type="project" value="InterPro"/>
</dbReference>
<keyword evidence="4" id="KW-1185">Reference proteome</keyword>
<evidence type="ECO:0000313" key="3">
    <source>
        <dbReference type="EMBL" id="KAJ3833295.1"/>
    </source>
</evidence>
<evidence type="ECO:0000313" key="4">
    <source>
        <dbReference type="Proteomes" id="UP001163846"/>
    </source>
</evidence>
<dbReference type="GO" id="GO:0008270">
    <property type="term" value="F:zinc ion binding"/>
    <property type="evidence" value="ECO:0007669"/>
    <property type="project" value="InterPro"/>
</dbReference>
<dbReference type="CDD" id="cd00067">
    <property type="entry name" value="GAL4"/>
    <property type="match status" value="1"/>
</dbReference>
<dbReference type="SUPFAM" id="SSF57701">
    <property type="entry name" value="Zn2/Cys6 DNA-binding domain"/>
    <property type="match status" value="1"/>
</dbReference>
<dbReference type="InterPro" id="IPR001138">
    <property type="entry name" value="Zn2Cys6_DnaBD"/>
</dbReference>
<feature type="domain" description="Zn(2)-C6 fungal-type" evidence="2">
    <location>
        <begin position="68"/>
        <end position="102"/>
    </location>
</feature>